<protein>
    <submittedName>
        <fullName evidence="2">Uncharacterized protein</fullName>
    </submittedName>
</protein>
<dbReference type="AlphaFoldDB" id="A0A2H0BWI3"/>
<evidence type="ECO:0000313" key="2">
    <source>
        <dbReference type="EMBL" id="PIP62043.1"/>
    </source>
</evidence>
<reference evidence="2 3" key="1">
    <citation type="submission" date="2017-09" db="EMBL/GenBank/DDBJ databases">
        <title>Depth-based differentiation of microbial function through sediment-hosted aquifers and enrichment of novel symbionts in the deep terrestrial subsurface.</title>
        <authorList>
            <person name="Probst A.J."/>
            <person name="Ladd B."/>
            <person name="Jarett J.K."/>
            <person name="Geller-Mcgrath D.E."/>
            <person name="Sieber C.M."/>
            <person name="Emerson J.B."/>
            <person name="Anantharaman K."/>
            <person name="Thomas B.C."/>
            <person name="Malmstrom R."/>
            <person name="Stieglmeier M."/>
            <person name="Klingl A."/>
            <person name="Woyke T."/>
            <person name="Ryan C.M."/>
            <person name="Banfield J.F."/>
        </authorList>
    </citation>
    <scope>NUCLEOTIDE SEQUENCE [LARGE SCALE GENOMIC DNA]</scope>
    <source>
        <strain evidence="2">CG22_combo_CG10-13_8_21_14_all_38_20</strain>
    </source>
</reference>
<feature type="transmembrane region" description="Helical" evidence="1">
    <location>
        <begin position="20"/>
        <end position="42"/>
    </location>
</feature>
<dbReference type="EMBL" id="PCTA01000007">
    <property type="protein sequence ID" value="PIP62043.1"/>
    <property type="molecule type" value="Genomic_DNA"/>
</dbReference>
<organism evidence="2 3">
    <name type="scientific">Candidatus Roizmanbacteria bacterium CG22_combo_CG10-13_8_21_14_all_38_20</name>
    <dbReference type="NCBI Taxonomy" id="1974862"/>
    <lineage>
        <taxon>Bacteria</taxon>
        <taxon>Candidatus Roizmaniibacteriota</taxon>
    </lineage>
</organism>
<feature type="non-terminal residue" evidence="2">
    <location>
        <position position="1"/>
    </location>
</feature>
<evidence type="ECO:0000256" key="1">
    <source>
        <dbReference type="SAM" id="Phobius"/>
    </source>
</evidence>
<comment type="caution">
    <text evidence="2">The sequence shown here is derived from an EMBL/GenBank/DDBJ whole genome shotgun (WGS) entry which is preliminary data.</text>
</comment>
<accession>A0A2H0BWI3</accession>
<keyword evidence="1" id="KW-1133">Transmembrane helix</keyword>
<keyword evidence="1" id="KW-0472">Membrane</keyword>
<keyword evidence="1" id="KW-0812">Transmembrane</keyword>
<evidence type="ECO:0000313" key="3">
    <source>
        <dbReference type="Proteomes" id="UP000231246"/>
    </source>
</evidence>
<proteinExistence type="predicted"/>
<gene>
    <name evidence="2" type="ORF">COW99_00915</name>
</gene>
<dbReference type="Proteomes" id="UP000231246">
    <property type="component" value="Unassembled WGS sequence"/>
</dbReference>
<sequence length="91" mass="9803">LDRILLSVIQNVDQAEGSALVIRYILGFLIVLTSLITTFTTMGRNITKGIESIGRNPLAKVQIQTMIVLNVVLIAIINIGAVVMALAATRL</sequence>
<name>A0A2H0BWI3_9BACT</name>
<feature type="transmembrane region" description="Helical" evidence="1">
    <location>
        <begin position="63"/>
        <end position="88"/>
    </location>
</feature>